<gene>
    <name evidence="1" type="ORF">EJD97_022768</name>
</gene>
<sequence>DEIQVIIKEIDYKDVDVSPLKTLLNSFFDFDASYDQARSTIHDMDVESARKQLFVAVGERLTNAMFQEQDKVEEASFLRQLLGDMKKEIRVLCKITQDLQVLLIDTDEKVQEAKLATSFATQEFDACFDADLNSDLDQKKEHLEALRQELINYKLCLD</sequence>
<accession>A0A6N2AT27</accession>
<feature type="non-terminal residue" evidence="1">
    <location>
        <position position="1"/>
    </location>
</feature>
<comment type="caution">
    <text evidence="1">The sequence shown here is derived from an EMBL/GenBank/DDBJ whole genome shotgun (WGS) entry which is preliminary data.</text>
</comment>
<evidence type="ECO:0000313" key="1">
    <source>
        <dbReference type="EMBL" id="TMW85647.1"/>
    </source>
</evidence>
<organism evidence="1">
    <name type="scientific">Solanum chilense</name>
    <name type="common">Tomato</name>
    <name type="synonym">Lycopersicon chilense</name>
    <dbReference type="NCBI Taxonomy" id="4083"/>
    <lineage>
        <taxon>Eukaryota</taxon>
        <taxon>Viridiplantae</taxon>
        <taxon>Streptophyta</taxon>
        <taxon>Embryophyta</taxon>
        <taxon>Tracheophyta</taxon>
        <taxon>Spermatophyta</taxon>
        <taxon>Magnoliopsida</taxon>
        <taxon>eudicotyledons</taxon>
        <taxon>Gunneridae</taxon>
        <taxon>Pentapetalae</taxon>
        <taxon>asterids</taxon>
        <taxon>lamiids</taxon>
        <taxon>Solanales</taxon>
        <taxon>Solanaceae</taxon>
        <taxon>Solanoideae</taxon>
        <taxon>Solaneae</taxon>
        <taxon>Solanum</taxon>
        <taxon>Solanum subgen. Lycopersicon</taxon>
    </lineage>
</organism>
<dbReference type="EMBL" id="RXGB01007248">
    <property type="protein sequence ID" value="TMW85647.1"/>
    <property type="molecule type" value="Genomic_DNA"/>
</dbReference>
<reference evidence="1" key="1">
    <citation type="submission" date="2019-05" db="EMBL/GenBank/DDBJ databases">
        <title>The de novo reference genome and transcriptome assemblies of the wild tomato species Solanum chilense.</title>
        <authorList>
            <person name="Stam R."/>
            <person name="Nosenko T."/>
            <person name="Hoerger A.C."/>
            <person name="Stephan W."/>
            <person name="Seidel M.A."/>
            <person name="Kuhn J.M.M."/>
            <person name="Haberer G."/>
            <person name="Tellier A."/>
        </authorList>
    </citation>
    <scope>NUCLEOTIDE SEQUENCE</scope>
    <source>
        <tissue evidence="1">Mature leaves</tissue>
    </source>
</reference>
<protein>
    <submittedName>
        <fullName evidence="1">Uncharacterized protein</fullName>
    </submittedName>
</protein>
<dbReference type="AlphaFoldDB" id="A0A6N2AT27"/>
<proteinExistence type="predicted"/>
<name>A0A6N2AT27_SOLCI</name>